<sequence length="219" mass="25024">MTPVGGLPPLATSIDPTSFTHFPPLPSKTTLTPSQNYPQNNPENLIPKNKYGDIIKPNAIIALNLKSYIEPIPLKKIAIMDGIHIVRWIERHALMMIFERIEDFTNILTKNAYYIIAKDGCAYQMGPFIYDDNFNSKEETTQVTTWISFPDLLPIFFVKEVMFSLASAVGKPLHLDLATINKTRPSYARVKIQLDLLAEKPEYVQMEIENETRQEKRKV</sequence>
<dbReference type="PANTHER" id="PTHR31286">
    <property type="entry name" value="GLYCINE-RICH CELL WALL STRUCTURAL PROTEIN 1.8-LIKE"/>
    <property type="match status" value="1"/>
</dbReference>
<reference evidence="1 2" key="1">
    <citation type="submission" date="2020-09" db="EMBL/GenBank/DDBJ databases">
        <title>De no assembly of potato wild relative species, Solanum commersonii.</title>
        <authorList>
            <person name="Cho K."/>
        </authorList>
    </citation>
    <scope>NUCLEOTIDE SEQUENCE [LARGE SCALE GENOMIC DNA]</scope>
    <source>
        <strain evidence="1">LZ3.2</strain>
        <tissue evidence="1">Leaf</tissue>
    </source>
</reference>
<dbReference type="AlphaFoldDB" id="A0A9J5XAD1"/>
<protein>
    <recommendedName>
        <fullName evidence="3">DUF4283 domain-containing protein</fullName>
    </recommendedName>
</protein>
<comment type="caution">
    <text evidence="1">The sequence shown here is derived from an EMBL/GenBank/DDBJ whole genome shotgun (WGS) entry which is preliminary data.</text>
</comment>
<dbReference type="EMBL" id="JACXVP010000009">
    <property type="protein sequence ID" value="KAG5585313.1"/>
    <property type="molecule type" value="Genomic_DNA"/>
</dbReference>
<dbReference type="InterPro" id="IPR040256">
    <property type="entry name" value="At4g02000-like"/>
</dbReference>
<name>A0A9J5XAD1_SOLCO</name>
<gene>
    <name evidence="1" type="ORF">H5410_045747</name>
</gene>
<evidence type="ECO:0000313" key="2">
    <source>
        <dbReference type="Proteomes" id="UP000824120"/>
    </source>
</evidence>
<accession>A0A9J5XAD1</accession>
<dbReference type="PANTHER" id="PTHR31286:SF79">
    <property type="entry name" value="N-6 ADENINE-SPECIFIC DNA METHYLASE"/>
    <property type="match status" value="1"/>
</dbReference>
<evidence type="ECO:0008006" key="3">
    <source>
        <dbReference type="Google" id="ProtNLM"/>
    </source>
</evidence>
<dbReference type="Proteomes" id="UP000824120">
    <property type="component" value="Chromosome 9"/>
</dbReference>
<proteinExistence type="predicted"/>
<keyword evidence="2" id="KW-1185">Reference proteome</keyword>
<dbReference type="OrthoDB" id="1304206at2759"/>
<organism evidence="1 2">
    <name type="scientific">Solanum commersonii</name>
    <name type="common">Commerson's wild potato</name>
    <name type="synonym">Commerson's nightshade</name>
    <dbReference type="NCBI Taxonomy" id="4109"/>
    <lineage>
        <taxon>Eukaryota</taxon>
        <taxon>Viridiplantae</taxon>
        <taxon>Streptophyta</taxon>
        <taxon>Embryophyta</taxon>
        <taxon>Tracheophyta</taxon>
        <taxon>Spermatophyta</taxon>
        <taxon>Magnoliopsida</taxon>
        <taxon>eudicotyledons</taxon>
        <taxon>Gunneridae</taxon>
        <taxon>Pentapetalae</taxon>
        <taxon>asterids</taxon>
        <taxon>lamiids</taxon>
        <taxon>Solanales</taxon>
        <taxon>Solanaceae</taxon>
        <taxon>Solanoideae</taxon>
        <taxon>Solaneae</taxon>
        <taxon>Solanum</taxon>
    </lineage>
</organism>
<evidence type="ECO:0000313" key="1">
    <source>
        <dbReference type="EMBL" id="KAG5585313.1"/>
    </source>
</evidence>